<dbReference type="NCBIfam" id="NF033677">
    <property type="entry name" value="biofilm_BapA_N"/>
    <property type="match status" value="1"/>
</dbReference>
<name>A0A2C6D024_9GAMM</name>
<dbReference type="NCBIfam" id="TIGR03661">
    <property type="entry name" value="T1SS_VCA0849"/>
    <property type="match status" value="1"/>
</dbReference>
<feature type="domain" description="Bacterial Ig-like" evidence="5">
    <location>
        <begin position="4877"/>
        <end position="4971"/>
    </location>
</feature>
<dbReference type="InterPro" id="IPR022038">
    <property type="entry name" value="Ig-like_bact"/>
</dbReference>
<evidence type="ECO:0000259" key="2">
    <source>
        <dbReference type="Pfam" id="PF12245"/>
    </source>
</evidence>
<dbReference type="InterPro" id="IPR049826">
    <property type="entry name" value="Ig-like_ice"/>
</dbReference>
<evidence type="ECO:0000259" key="6">
    <source>
        <dbReference type="Pfam" id="PF22783"/>
    </source>
</evidence>
<dbReference type="InterPro" id="IPR044016">
    <property type="entry name" value="Big_13"/>
</dbReference>
<dbReference type="InterPro" id="IPR019960">
    <property type="entry name" value="T1SS_VCA0849"/>
</dbReference>
<feature type="domain" description="Bacterial Ig-like" evidence="5">
    <location>
        <begin position="5221"/>
        <end position="5289"/>
    </location>
</feature>
<dbReference type="EMBL" id="PDDX01000001">
    <property type="protein sequence ID" value="PHI32299.1"/>
    <property type="molecule type" value="Genomic_DNA"/>
</dbReference>
<dbReference type="Pfam" id="PF19077">
    <property type="entry name" value="Big_13"/>
    <property type="match status" value="12"/>
</dbReference>
<protein>
    <submittedName>
        <fullName evidence="7">Adhesin</fullName>
    </submittedName>
</protein>
<sequence>MNKAVDIISRKAETKTSLISAGNLNISLQQPSVLVIHGSSADVARYERQGNDLLIVMKDGSVIRCNGYFIEDSEQHHGELVFQDDTGALTHVTFGEMDPNAPMVTMILEPVETLIADIQPLLYASSESDYSWGMLAGALLGGAGIGALASSGGSDKTHTEYVDRPVIEPEQVITATFIVQDKTGDKQGLLNNKDITDETQPTFSGSGQPGATIQIKNESGQVIASAQVDADGKWQVMIPTQPAGTHTYSVVQIIGDKTTSAGDITLEVVTANATLSFSTVSDDNVINATEHNAAAVISGQSNGLAPGTPLVINLNGTPYLTTVGENGLWTVTVPAVDVSKLMDSQYVLTVTGKDSAGNTVTESHNIVVNTAAPVMIINTIGGDDILNAAEVAMNHTISGRVVNAEAGQQVKVSLNGKEYTTTVNADGTWSVDVPTEHLVGLANGTLSATASVTNKAGNTGHGDRDITIDSGLAAISIDTVAGDDIINAIELQQPLVISGTSSDLSQGIVITVHVNGKDYAASVTADGTWSIGIPANDVELFPAGILAITASANDISGNPVSNIHNATVDISPVAISIDAISGNNVLNAQEKNQDLVLTGLTENVEAGQIVTITVGSHNYQAEVALDGRWTATIPSVDLADLHDGVNHIAVSVSNVSGNSASSAQQVRVDTLAPTITIDTLAGDDILSADEATHDLVVSGTTVGAEAGQTVTVSLNGQDYTTTVNPNGSWSLSISEADLAQLPEGNINVTAKVTDKAGNESSVGHNILVDISAPTISIDTVAGDDVINSIEHGQSQVISGTTANAVIGDSITVTIGSNTYNTTVNADGSWSVGVPASVISGLQNGTATITATVTDKAGNSSSTEHDVLVNTAAPTLLIGTLAGDDIINASEKGLSLTINGSSTGVAEGLTVTVSLNGKNYTAQVDSAGHWTLDVPAADVAKLGEANYTVSASVTDAIGNATSATHDITVNTALPQVMINAIGGDDVLNNAEVSVAQTISGRVVNAEEGQTVTVTLGGKEYTTTVNAGGIWSVSVPSDDLKALGDGGLNVTATVTNQAGNKGSGDREIAIDAGLPGLRINTVAGDDIINAIELGQPLVINGTSTDLVTGSVVTVTVNGKDYTASVTADGSWSLGIPANDVSAFPEGTLVITANASDSANNPVSHVHNVVVDLETVAISIDTVAGDNVLSAAEKGQDLVLTGSTQNVEQGQMVTVNVGGKNHLATVDDSGHWTVTVPSADLKGLKDGLNDIAVSVNNAAGNGASAAQEVRVDTSAPTITINTLAGDDVLNAAEAAQPLTISGTTVGAEAGQTVTVSLNGTDYTTTVAANGSWTLNVDGADLAALAEGHAVITATVSDKAGNTSSATHNLLVDTLAPTITISTVAGDDVINSTEHTQAQVISGTTTNAIAGDQVTVTVGSNTYTTLVNADGSWSVGVPASVIGALADGTATITATVTDKAGNSSDASHDVMVNTAAPTLTIATIAGDDIINATEKGLSLTINGTSTDVAQGLTVTVNLNGKTYTAIVGADGAWTLDVPAADVAKLGEASYTVSASVADTIGNTTSTTHDVLVNTAAPQVIINAIGGDDVLNVAEVSVNQTLSGRVVNAEAGQTVTVSLGGKDYTTTVNGDGTWSVSIPSADLTALGDGGLTVTATVTNQAGNQGQGDREIAIDAGLPGLRIDTVAGDDIINAIELAQPLVINGTSTDLAAGSVVTVTVNGKDYTASVNADGSWSVGVPAQDVAAFPEGQLAMTAQATDGSGNPVSHLHNVVVDLASVAISIDTIAGDNVLSAVEKGQDLVLTGSTQNVEAGQVVTVNVGGKNHLATVESDGSWSVTVSSADLAGLKDGTNNIAVSVSNVAGNGASAAQEVRVDTSAPTITINTLAGDDVLNAAEAAQPLTISGTTVGAEAGQTVTVSLNGTDYTTTVAANGSWTLNVDAADLAGLTEGNAVVTASVSDKAGNASSADRNLLVDTLAPTVAINTVAGDDVINSTEHGQSHIISGTTTNAVAGDRITVTIGSNTYNTTVNADGSWSVGVPASVIGALADGTATITATVTDKAGNSSDASHDVMVNTAAPTLSIATIAGDDIINATEKGLSLTINGTSTDVAQGLTVTVNLNGKTYTAIVGADGAWTFDVPAADVAKLGEASYTVSASVADTIGNTTSTTHDVLVNTAAPQVIINAIGGDDVLNVAEVSVNQTLSGRVVNAEAGQTVTVSLGGKEYTTTVNAGGTWSVSVPSDDLKALGDGGLNVTATVTNQAGNEGTGDREIAIDAGLPGLRIDTVAGDDIINAIELGQPLVINGTSTDLATGSVVTVTVNGKDYTASVTADGSWSLGIPANDVSAFPEGTLVITANANDSANNPVSHVHNVVVDLETVAISIDTVAGDNVLSAAEKGQDLVLTGSTQNVEQGQVVTVNVGGKNHLATVDDSGHWTVTVPSADLKGLKDGLNDIAVSVNNVAGNGASAAQEVRVDTSAPTITINALAGDDILNAAEAGQPLTISGATQGAEAGQTVTVTLNNQQYTTTVNANGSWTLNVDAADLAGLAEGNAVVTASVSDKAGNASSADRNLLVDTLAPTVAINAVAGDDVINSTEHGQSHIISGTTTNAVTGDSITVTIGSNTYNTTVNADGSWSVGVPASVISGLQNGTATITATVTDKAGNSNSTDHQVVVNTTAPTLSISTLAGDDIINATEKGQSLTINGSSTGVAEGLTVTVSLNGKNYTAQVDSAGHWTLDVPAADVAKLGEANYTVSAQVTDAIGNATSATHDITVNTAAPQVIINIIGGDDILNADEVSEAQTISGRVVNAEEGQTVTVTLGGKEYTTTVNAGGTWSVSVPSDDLKALGDGGLNVTATVTNQAGNEGTGDREIAIDAGLPGLRINTVAGDDIINAIELGQPLVITGTSTGLAVGSVVTVTINGKDYVASVTADGSWSLGVSANEVAAFPAGNLVITANANDEGGNPAINVHNVTVDLAVVAISINTVAGDNILRAEEREQDLLLTGSTQNVEQGQTVTVNVGGKAHLATVDSDGNWAITVSPADLNGLKDGINNISVSVNNAAGNGASAAQEVRVDTVAPTINIDTVAGDNILNAVEAGQPLTISGTTVGAEAGQVVTVSLGGKNYSATVDADGRWTLDIPAENLASLPIGNIEVIASVSDKAGNGGTTSHHLLVDVTAPTMTIHTVAGDDVINATEHAQAQIISGTTIDAVAGDQVSVTIGSKTYHTVVNADGNWSVGVPANVISALQNGTVTITATVTDKAGNSSSTEHDVLVNTAAPTLLIGTLAGDDIINATEKGQSLTINGTSTHVGEGLTVTVTLNGKNYTTQVDSAGHWTLDVPAADVAKLGEANYTVSASVTDNVGNSVVSTHDVKVNTAAPQVMINAVGGDDILNAAEVGVEQTISGRVINVEAGQTVTISLGGNTYTTTVNSGGTWSVNVPSADLKALGDGQLNITAGVTNKAGNEGFGERDIAISAGLPGLRIDTVAGDDIINAIELGQSLVITGNSVGLNAGSTVNVTINGKGYSASVNADGSWSVGVPVVDVGQFPAGTLVIAASGTDTSSNTVQVKHNVTVDLNTVAISIDSVADDNVISALEKGQDLLLTGQTQNVEAGQTVTVNIGGKTYDVNVNANGSWSVNVPAADLNGLKEGMNNVSVSVKNAAGNSASAAQDVRVDTSSPTVTINTIASDDILNAAEAGQPLTISGMVIGAEAGQTVTVSLGGKNYTTTVKADGSWLLDVAANNVGALTNGNVIVTAKVADKAGNEGSSSHNLLVDTSAPGITIATVAGDNIINATEHAQEQVIRGSTTNAVVGDKIVVTIDGHSYNTTVNADGSWSVGVPVSVISALQDGSATITATVTDKAGNSSSVSQDILVSTASPTLNINVIAGDNIINATEKGQDLTISGTSQNVAAGLTVTVTLNGKTYTALVAGDGGWTLNVPANDVAALGEANYIVNASVTDSVGNAVNANHNVVVNTGLPGITIDTVAGDNVINATEIQSAQTISGKVYNVEVGQTVTVTINGETYQATVQTGGKWSVSVAADDWQAIGNGNIVVTAEVTNHAGNSGQGTHNVVIDANLPGIRIGAISGDDVINIIEHGQDLIIKGSSEGFNVGAILKVTVNGITYDATVGKDGNWLVDVSAIDVSNFPAGTLTVTAQGQNAIGESVSNSHLVQVDLASTAITINTVAGDDIINAAEKGQAVTLGGSVVGIEVGQLVTLVIGGMTYTTTVLSGGNWTYTLSANAVSKLAEGNLDITVNVENQSGNSASAGRQVVVNSQVPAININTISGDDMINSAEHTQSLTINGTSYGLESGREVTVTINGLNYTTLVAKDGSWTLDVPANIVSGLAYGSYQITASASNVAGNSSSANHSVIVDTMAPTVAIDNVTSDNMLNAEEHANNQVISGTSNAIGQMIYVTIGGETYSTEVRKDGTWIVGVPSTVINGLNEGTNTVEVSVADKAGNVVTSSKDFEVIAGVPTLSINAISGDNVINQLEHGGNLEISGTASTSLIGREVTVTLNGKNYTATVDGTGAWTLTIDAAEVGDLSGSYYKVTASATDISGNSANGARDLALDLVPPSLTVSDIAIDNVVNAIEHGNSVTIKGSYGGAENGQLVTVTLNGKDYSVAVTGNGSWSITVPASDVQNLIDGDYNVKVSLSDKAGNKVSVDKPLVVDTTAPEISINAVTGDDSISVTEQAAGVTINGTTTAEVGQTVSVNFNGRNYSATVTAENTWTINVPSNHFNGIVDGTYPVTVTVSDNAGNNSTLSHNVTVVTKLPSLTIDTFAGDNVVNGDEHQQSQVISGTSDAIGQFVTVTLNGKTYSNIQVENNGTWRVTVSATDMLALNEGLTKIVASVSSATGNGYSTESTIEVDLTPPAAQVVINSITNDTGVSSSDYITSDTKFVINGSINGSLAAGEYAEISLDNGATWKKLTLINGLWTLNNGTTDWAEGEHTYYMRVVDAAGNVGVVTNHKVTVDTTAPDQVISVSHITDDTGTYDNDFVTYDTTPSLFGALSRELGSDETLQIRLDSGIWVTVANVTGKDWQFDTATALTEGSHTYELRVIDLAGNTSSVVSKDITVDVTPSTISTTIVSFTDNVGTNQSNYPSGTETDDTLPTLNGTLIGKLGSGDVVRIYVDGVWAGNATVSGTTWTYDIKTALSEGQHTFTAVVTDLAGNEGTPSPEFSLVIDTIAPTETATIVSYTDDVGLYQGNFGSGTYTDDTNVVLNGTLSGAIKATDVVRVYEGNTLLGTATVNGTDWTFNLNGLSEGTHTYHVVVSDVAGNESPASNNFVMNVDITAPTSVITVDTKLTADTTPTITGTVTNLGADERLWINVNGVIYREGIDNALSINRITNTWALVIDNAHALNADGVLNQVYNVDARITDKAGNFSEVSSKDQLTVYSDTAIIRSPSFDYMAETQPAFIIKGTAGTGETMIVEVRNAGGTLIKTFSSADGSLVKTADGSYTIASSAWGTTKLVSGEYSINSYVNVADGSGGQASTTEYFTVIEPNTAQNVTNANDDSASRVYATSDGGYWMFWASGTTATGNTYNLYAQRYDQSGNKVGSQVTISNDSGQNNANNLQYIRLYDVYMKEDNSFSVFYSSGAAQIPYLQNFDVNGAAVGARVSITNTLAFELTPTYVSMADGGYALVFNSGTISNYNVYAIRYDANGTALDARPVALTTGTNYNNGFAYVLGGYVGQPTGTGTSTATTTQGMSAVDIGDSKYAVLYMSSKPGSVGGTDMYMKVIDFKTGNEVSGSEIMANAFTDKMQIGASMVALKGGGFIAAWASNTGSAGNNYGTMDGFDVYARRFTWDVATQKLVALDATEVRVNTSTDGVNGVAYNALSVNMDVAALEQGGYVVVWSKFTAANKSDVYAQSFDAAGNKLGGETLISTNNANLDSLPSVTALADGGYVVSWDSMTTTANYLNGYKNDINSVIVNADGTIRGTGDTNSYSPTASYLDGSGTLTGDAAVNTLDGRHGATVMNAGAGNDYIIINNTNFTSIDGGTGFDTLIWNSANNLNFSDISNKVTGIEAIHMGDEYANVLSLTLQDVLNASDTTDVLVVQGGVTDSVNLTDTGWYSVGSQIWRGDTYQVLLNTYDINASLWVQNGVVVKNNATAMLMNPASLSGSEESDVITMDNNHQVINIGNSGHDTLLYKLLNSADATGGNDHSVVNGFTVGSWENTSDTDRIDLSSLLQGSGYNGSATASYVNGIATLGSETGNIEDYINVRVENGNTVISIDRDGAGNSYNSTDLVTISGVQTDLATLLANHQLLVV</sequence>
<feature type="domain" description="Bacterial Ig-like" evidence="5">
    <location>
        <begin position="5103"/>
        <end position="5183"/>
    </location>
</feature>
<proteinExistence type="predicted"/>
<feature type="domain" description="Bacterial Ig-like" evidence="5">
    <location>
        <begin position="3201"/>
        <end position="3268"/>
    </location>
</feature>
<feature type="domain" description="Biofilm-associated protein BapA-like prefix-like" evidence="6">
    <location>
        <begin position="4"/>
        <end position="127"/>
    </location>
</feature>
<feature type="domain" description="Ig-like" evidence="2">
    <location>
        <begin position="4700"/>
        <end position="4762"/>
    </location>
</feature>
<evidence type="ECO:0000259" key="3">
    <source>
        <dbReference type="Pfam" id="PF13750"/>
    </source>
</evidence>
<dbReference type="Pfam" id="PF17936">
    <property type="entry name" value="Big_6"/>
    <property type="match status" value="1"/>
</dbReference>
<dbReference type="NCBIfam" id="NF033510">
    <property type="entry name" value="Ca_tandemer"/>
    <property type="match status" value="47"/>
</dbReference>
<dbReference type="InterPro" id="IPR050350">
    <property type="entry name" value="Compl-Cell_Adhes-Reg"/>
</dbReference>
<evidence type="ECO:0000259" key="4">
    <source>
        <dbReference type="Pfam" id="PF17936"/>
    </source>
</evidence>
<dbReference type="Pfam" id="PF12245">
    <property type="entry name" value="Big_3_2"/>
    <property type="match status" value="1"/>
</dbReference>
<dbReference type="STRING" id="1111728.GCA_000427805_01374"/>
<comment type="caution">
    <text evidence="7">The sequence shown here is derived from an EMBL/GenBank/DDBJ whole genome shotgun (WGS) entry which is preliminary data.</text>
</comment>
<dbReference type="Pfam" id="PF22783">
    <property type="entry name" value="BapA_N"/>
    <property type="match status" value="1"/>
</dbReference>
<evidence type="ECO:0000313" key="7">
    <source>
        <dbReference type="EMBL" id="PHI32299.1"/>
    </source>
</evidence>
<feature type="domain" description="Bacterial Ig-like" evidence="5">
    <location>
        <begin position="4983"/>
        <end position="5074"/>
    </location>
</feature>
<dbReference type="OrthoDB" id="8481600at2"/>
<dbReference type="Proteomes" id="UP000224974">
    <property type="component" value="Unassembled WGS sequence"/>
</dbReference>
<evidence type="ECO:0000256" key="1">
    <source>
        <dbReference type="ARBA" id="ARBA00022659"/>
    </source>
</evidence>
<dbReference type="InterPro" id="IPR041498">
    <property type="entry name" value="Big_6"/>
</dbReference>
<keyword evidence="1" id="KW-0768">Sushi</keyword>
<feature type="domain" description="Bacterial Ig-like" evidence="5">
    <location>
        <begin position="3607"/>
        <end position="3670"/>
    </location>
</feature>
<feature type="domain" description="Bacterial Ig-like" evidence="5">
    <location>
        <begin position="2504"/>
        <end position="2570"/>
    </location>
</feature>
<gene>
    <name evidence="7" type="ORF">CRN84_24760</name>
</gene>
<feature type="domain" description="Bacterial Ig-like" evidence="5">
    <location>
        <begin position="3802"/>
        <end position="3866"/>
    </location>
</feature>
<dbReference type="InterPro" id="IPR013783">
    <property type="entry name" value="Ig-like_fold"/>
</dbReference>
<dbReference type="PANTHER" id="PTHR19325">
    <property type="entry name" value="COMPLEMENT COMPONENT-RELATED SUSHI DOMAIN-CONTAINING"/>
    <property type="match status" value="1"/>
</dbReference>
<accession>A0A2C6D024</accession>
<evidence type="ECO:0000313" key="8">
    <source>
        <dbReference type="Proteomes" id="UP000224974"/>
    </source>
</evidence>
<keyword evidence="8" id="KW-1185">Reference proteome</keyword>
<evidence type="ECO:0000259" key="5">
    <source>
        <dbReference type="Pfam" id="PF19077"/>
    </source>
</evidence>
<dbReference type="NCBIfam" id="NF012196">
    <property type="entry name" value="Ig_like_ice"/>
    <property type="match status" value="37"/>
</dbReference>
<dbReference type="InterPro" id="IPR048051">
    <property type="entry name" value="BapA-like_prefix-like"/>
</dbReference>
<feature type="domain" description="Bacterial Ig-like" evidence="5">
    <location>
        <begin position="4606"/>
        <end position="4668"/>
    </location>
</feature>
<dbReference type="Pfam" id="PF13750">
    <property type="entry name" value="Big_3_3"/>
    <property type="match status" value="1"/>
</dbReference>
<organism evidence="7 8">
    <name type="scientific">Budvicia aquatica</name>
    <dbReference type="NCBI Taxonomy" id="82979"/>
    <lineage>
        <taxon>Bacteria</taxon>
        <taxon>Pseudomonadati</taxon>
        <taxon>Pseudomonadota</taxon>
        <taxon>Gammaproteobacteria</taxon>
        <taxon>Enterobacterales</taxon>
        <taxon>Budviciaceae</taxon>
        <taxon>Budvicia</taxon>
    </lineage>
</organism>
<dbReference type="Gene3D" id="2.60.40.10">
    <property type="entry name" value="Immunoglobulins"/>
    <property type="match status" value="51"/>
</dbReference>
<feature type="domain" description="Bacterial Ig-like" evidence="5">
    <location>
        <begin position="2003"/>
        <end position="2069"/>
    </location>
</feature>
<feature type="domain" description="Bacterial Ig" evidence="4">
    <location>
        <begin position="199"/>
        <end position="253"/>
    </location>
</feature>
<feature type="domain" description="Bacterial Ig-like" evidence="5">
    <location>
        <begin position="1297"/>
        <end position="1370"/>
    </location>
</feature>
<feature type="domain" description="Ig-like" evidence="3">
    <location>
        <begin position="737"/>
        <end position="861"/>
    </location>
</feature>
<feature type="domain" description="Bacterial Ig-like" evidence="5">
    <location>
        <begin position="1402"/>
        <end position="1469"/>
    </location>
</feature>
<reference evidence="8" key="1">
    <citation type="submission" date="2017-09" db="EMBL/GenBank/DDBJ databases">
        <title>FDA dAtabase for Regulatory Grade micrObial Sequences (FDA-ARGOS): Supporting development and validation of Infectious Disease Dx tests.</title>
        <authorList>
            <person name="Minogue T."/>
            <person name="Wolcott M."/>
            <person name="Wasieloski L."/>
            <person name="Aguilar W."/>
            <person name="Moore D."/>
            <person name="Tallon L."/>
            <person name="Sadzewicz L."/>
            <person name="Ott S."/>
            <person name="Zhao X."/>
            <person name="Nagaraj S."/>
            <person name="Vavikolanu K."/>
            <person name="Aluvathingal J."/>
            <person name="Nadendla S."/>
            <person name="Sichtig H."/>
        </authorList>
    </citation>
    <scope>NUCLEOTIDE SEQUENCE [LARGE SCALE GENOMIC DNA]</scope>
    <source>
        <strain evidence="8">FDAARGOS_387</strain>
    </source>
</reference>
<dbReference type="PANTHER" id="PTHR19325:SF575">
    <property type="entry name" value="LOCOMOTION-RELATED PROTEIN HIKARU GENKI"/>
    <property type="match status" value="1"/>
</dbReference>